<organism evidence="2 3">
    <name type="scientific">Roseateles oligotrophus</name>
    <dbReference type="NCBI Taxonomy" id="1769250"/>
    <lineage>
        <taxon>Bacteria</taxon>
        <taxon>Pseudomonadati</taxon>
        <taxon>Pseudomonadota</taxon>
        <taxon>Betaproteobacteria</taxon>
        <taxon>Burkholderiales</taxon>
        <taxon>Sphaerotilaceae</taxon>
        <taxon>Roseateles</taxon>
    </lineage>
</organism>
<name>A0A840LFR7_9BURK</name>
<evidence type="ECO:0000313" key="3">
    <source>
        <dbReference type="Proteomes" id="UP000562027"/>
    </source>
</evidence>
<evidence type="ECO:0000313" key="2">
    <source>
        <dbReference type="EMBL" id="MBB4845855.1"/>
    </source>
</evidence>
<dbReference type="RefSeq" id="WP_184304188.1">
    <property type="nucleotide sequence ID" value="NZ_JACHLP010000012.1"/>
</dbReference>
<feature type="coiled-coil region" evidence="1">
    <location>
        <begin position="12"/>
        <end position="39"/>
    </location>
</feature>
<accession>A0A840LFR7</accession>
<dbReference type="Proteomes" id="UP000562027">
    <property type="component" value="Unassembled WGS sequence"/>
</dbReference>
<proteinExistence type="predicted"/>
<keyword evidence="1" id="KW-0175">Coiled coil</keyword>
<dbReference type="EMBL" id="JACHLP010000012">
    <property type="protein sequence ID" value="MBB4845855.1"/>
    <property type="molecule type" value="Genomic_DNA"/>
</dbReference>
<dbReference type="InterPro" id="IPR021945">
    <property type="entry name" value="DUF3562"/>
</dbReference>
<comment type="caution">
    <text evidence="2">The sequence shown here is derived from an EMBL/GenBank/DDBJ whole genome shotgun (WGS) entry which is preliminary data.</text>
</comment>
<sequence>MSAMPNAGADQSQALEALAAQAQRNLDDVRQLYECERQALAAEARVSSFLSIFALRNVRARLLENKDEPALH</sequence>
<dbReference type="AlphaFoldDB" id="A0A840LFR7"/>
<gene>
    <name evidence="2" type="ORF">HNP55_004409</name>
</gene>
<evidence type="ECO:0000256" key="1">
    <source>
        <dbReference type="SAM" id="Coils"/>
    </source>
</evidence>
<reference evidence="2 3" key="1">
    <citation type="submission" date="2020-08" db="EMBL/GenBank/DDBJ databases">
        <title>Functional genomics of gut bacteria from endangered species of beetles.</title>
        <authorList>
            <person name="Carlos-Shanley C."/>
        </authorList>
    </citation>
    <scope>NUCLEOTIDE SEQUENCE [LARGE SCALE GENOMIC DNA]</scope>
    <source>
        <strain evidence="2 3">S00239</strain>
    </source>
</reference>
<keyword evidence="3" id="KW-1185">Reference proteome</keyword>
<dbReference type="Pfam" id="PF12085">
    <property type="entry name" value="DUF3562"/>
    <property type="match status" value="1"/>
</dbReference>
<protein>
    <submittedName>
        <fullName evidence="2">Uncharacterized protein</fullName>
    </submittedName>
</protein>